<sequence>MKTDITTNVNKCLTCAKVKDEHQRPLGLLVQPEIPQWKWDNITMDFVTKLPKSSQGYDTIWVIIDRLTKSAIFTPIRETDSMEKLARMYLKEVVTRHGIPVSIICDRDPGFESNFWRSLQKALGTNLDISTTYHPQIDGQNKRTIQTLEDMLRACVINFGNCWVKHLPLVEFSYNNSYYASIKAASFEALYGRKCRSPICWAEVGQVQLTGPEIVQETTEKPKGTKKATKSRTLVMTKNLNLPSQIFNAQDEAIMKENVENKNIHGNSQVKDNKIDLLVQQYEQFTILKELSIDSGFARFNTIITSLKALDEGFSSKNYVRKFLRALHPKWRAKVIAIEESKDLSSIEVMKNESAMAVCLRTCLEPDEWIKDSGFSKYMIGNKSLFSTYKAYDRGNVVFGSNLKGKIIGKDRTDYGYHSGKHSFRGSFVSGKLLGYCVRFGDNSGEKEEIKRAAKVDQEEIEKKKMDSTFTVSGKDSGVLLLESSSIDTPLETDLAPQRQEMSVENVSSGLVPQGQKASDYDNSDPVPPRQNVVPTAEKTDSSQHGLEFLFSPLLEEYYNPTHDQAEENNNDQAPNASFQEDEFINPFCTRIQEIGESSSRNIDNTDVHSFQPQSHDYR</sequence>
<feature type="domain" description="Integrase catalytic" evidence="2">
    <location>
        <begin position="31"/>
        <end position="195"/>
    </location>
</feature>
<dbReference type="PANTHER" id="PTHR45835:SF99">
    <property type="entry name" value="CHROMO DOMAIN-CONTAINING PROTEIN-RELATED"/>
    <property type="match status" value="1"/>
</dbReference>
<organism evidence="3 4">
    <name type="scientific">Tanacetum coccineum</name>
    <dbReference type="NCBI Taxonomy" id="301880"/>
    <lineage>
        <taxon>Eukaryota</taxon>
        <taxon>Viridiplantae</taxon>
        <taxon>Streptophyta</taxon>
        <taxon>Embryophyta</taxon>
        <taxon>Tracheophyta</taxon>
        <taxon>Spermatophyta</taxon>
        <taxon>Magnoliopsida</taxon>
        <taxon>eudicotyledons</taxon>
        <taxon>Gunneridae</taxon>
        <taxon>Pentapetalae</taxon>
        <taxon>asterids</taxon>
        <taxon>campanulids</taxon>
        <taxon>Asterales</taxon>
        <taxon>Asteraceae</taxon>
        <taxon>Asteroideae</taxon>
        <taxon>Anthemideae</taxon>
        <taxon>Anthemidinae</taxon>
        <taxon>Tanacetum</taxon>
    </lineage>
</organism>
<comment type="caution">
    <text evidence="3">The sequence shown here is derived from an EMBL/GenBank/DDBJ whole genome shotgun (WGS) entry which is preliminary data.</text>
</comment>
<feature type="region of interest" description="Disordered" evidence="1">
    <location>
        <begin position="564"/>
        <end position="619"/>
    </location>
</feature>
<feature type="compositionally biased region" description="Polar residues" evidence="1">
    <location>
        <begin position="500"/>
        <end position="511"/>
    </location>
</feature>
<evidence type="ECO:0000256" key="1">
    <source>
        <dbReference type="SAM" id="MobiDB-lite"/>
    </source>
</evidence>
<protein>
    <submittedName>
        <fullName evidence="3">Reverse transcriptase domain-containing protein</fullName>
    </submittedName>
</protein>
<dbReference type="PROSITE" id="PS50994">
    <property type="entry name" value="INTEGRASE"/>
    <property type="match status" value="1"/>
</dbReference>
<keyword evidence="3" id="KW-0695">RNA-directed DNA polymerase</keyword>
<evidence type="ECO:0000313" key="4">
    <source>
        <dbReference type="Proteomes" id="UP001151760"/>
    </source>
</evidence>
<reference evidence="3" key="2">
    <citation type="submission" date="2022-01" db="EMBL/GenBank/DDBJ databases">
        <authorList>
            <person name="Yamashiro T."/>
            <person name="Shiraishi A."/>
            <person name="Satake H."/>
            <person name="Nakayama K."/>
        </authorList>
    </citation>
    <scope>NUCLEOTIDE SEQUENCE</scope>
</reference>
<dbReference type="GO" id="GO:0003964">
    <property type="term" value="F:RNA-directed DNA polymerase activity"/>
    <property type="evidence" value="ECO:0007669"/>
    <property type="project" value="UniProtKB-KW"/>
</dbReference>
<keyword evidence="3" id="KW-0808">Transferase</keyword>
<proteinExistence type="predicted"/>
<evidence type="ECO:0000313" key="3">
    <source>
        <dbReference type="EMBL" id="GJT24642.1"/>
    </source>
</evidence>
<reference evidence="3" key="1">
    <citation type="journal article" date="2022" name="Int. J. Mol. Sci.">
        <title>Draft Genome of Tanacetum Coccineum: Genomic Comparison of Closely Related Tanacetum-Family Plants.</title>
        <authorList>
            <person name="Yamashiro T."/>
            <person name="Shiraishi A."/>
            <person name="Nakayama K."/>
            <person name="Satake H."/>
        </authorList>
    </citation>
    <scope>NUCLEOTIDE SEQUENCE</scope>
</reference>
<dbReference type="PANTHER" id="PTHR45835">
    <property type="entry name" value="YALI0A06105P"/>
    <property type="match status" value="1"/>
</dbReference>
<dbReference type="Gene3D" id="3.30.420.10">
    <property type="entry name" value="Ribonuclease H-like superfamily/Ribonuclease H"/>
    <property type="match status" value="1"/>
</dbReference>
<dbReference type="InterPro" id="IPR036397">
    <property type="entry name" value="RNaseH_sf"/>
</dbReference>
<dbReference type="InterPro" id="IPR012337">
    <property type="entry name" value="RNaseH-like_sf"/>
</dbReference>
<feature type="region of interest" description="Disordered" evidence="1">
    <location>
        <begin position="496"/>
        <end position="543"/>
    </location>
</feature>
<gene>
    <name evidence="3" type="ORF">Tco_0894579</name>
</gene>
<keyword evidence="3" id="KW-0548">Nucleotidyltransferase</keyword>
<evidence type="ECO:0000259" key="2">
    <source>
        <dbReference type="PROSITE" id="PS50994"/>
    </source>
</evidence>
<accession>A0ABQ5CEL1</accession>
<dbReference type="EMBL" id="BQNB010014151">
    <property type="protein sequence ID" value="GJT24642.1"/>
    <property type="molecule type" value="Genomic_DNA"/>
</dbReference>
<keyword evidence="4" id="KW-1185">Reference proteome</keyword>
<dbReference type="Proteomes" id="UP001151760">
    <property type="component" value="Unassembled WGS sequence"/>
</dbReference>
<name>A0ABQ5CEL1_9ASTR</name>
<dbReference type="Pfam" id="PF14223">
    <property type="entry name" value="Retrotran_gag_2"/>
    <property type="match status" value="1"/>
</dbReference>
<feature type="compositionally biased region" description="Polar residues" evidence="1">
    <location>
        <begin position="596"/>
        <end position="619"/>
    </location>
</feature>
<dbReference type="InterPro" id="IPR001584">
    <property type="entry name" value="Integrase_cat-core"/>
</dbReference>
<dbReference type="SUPFAM" id="SSF53098">
    <property type="entry name" value="Ribonuclease H-like"/>
    <property type="match status" value="1"/>
</dbReference>